<evidence type="ECO:0000313" key="3">
    <source>
        <dbReference type="EMBL" id="AVZ75258.1"/>
    </source>
</evidence>
<dbReference type="EMBL" id="CP026304">
    <property type="protein sequence ID" value="AVZ75258.1"/>
    <property type="molecule type" value="Genomic_DNA"/>
</dbReference>
<dbReference type="GO" id="GO:0006508">
    <property type="term" value="P:proteolysis"/>
    <property type="evidence" value="ECO:0007669"/>
    <property type="project" value="UniProtKB-KW"/>
</dbReference>
<dbReference type="Pfam" id="PF20028">
    <property type="entry name" value="VMAP-C"/>
    <property type="match status" value="1"/>
</dbReference>
<dbReference type="InterPro" id="IPR045450">
    <property type="entry name" value="VMAP_C"/>
</dbReference>
<feature type="region of interest" description="Disordered" evidence="1">
    <location>
        <begin position="651"/>
        <end position="670"/>
    </location>
</feature>
<feature type="domain" description="vWA-MoxR associated protein C-terminal" evidence="2">
    <location>
        <begin position="417"/>
        <end position="655"/>
    </location>
</feature>
<dbReference type="InterPro" id="IPR009003">
    <property type="entry name" value="Peptidase_S1_PA"/>
</dbReference>
<dbReference type="AlphaFoldDB" id="A0A2R4T811"/>
<dbReference type="Pfam" id="PF13365">
    <property type="entry name" value="Trypsin_2"/>
    <property type="match status" value="1"/>
</dbReference>
<keyword evidence="3" id="KW-0645">Protease</keyword>
<evidence type="ECO:0000313" key="4">
    <source>
        <dbReference type="Proteomes" id="UP000244201"/>
    </source>
</evidence>
<dbReference type="KEGG" id="slk:SLUN_26740"/>
<accession>A0A2R4T811</accession>
<dbReference type="InterPro" id="IPR043504">
    <property type="entry name" value="Peptidase_S1_PA_chymotrypsin"/>
</dbReference>
<name>A0A2R4T811_9ACTN</name>
<reference evidence="3 4" key="1">
    <citation type="submission" date="2018-01" db="EMBL/GenBank/DDBJ databases">
        <title>Complete genome sequence of Streptomyces lunaelactis MM109T, a Ferroverdin A producer isolated from cave moonmilk deposits.</title>
        <authorList>
            <person name="Naome A."/>
            <person name="Martinet L."/>
            <person name="Maciejewska M."/>
            <person name="Anderssen S."/>
            <person name="Adam D."/>
            <person name="Tenconi E."/>
            <person name="Deflandre B."/>
            <person name="Arguelles-Arias A."/>
            <person name="Calusinska M."/>
            <person name="Copieters W."/>
            <person name="Karim L."/>
            <person name="Hanikenne M."/>
            <person name="Baurain D."/>
            <person name="van Wezel G."/>
            <person name="Smargiasso N."/>
            <person name="de Pauw E."/>
            <person name="Delfosse P."/>
            <person name="Rigali S."/>
        </authorList>
    </citation>
    <scope>NUCLEOTIDE SEQUENCE [LARGE SCALE GENOMIC DNA]</scope>
    <source>
        <strain evidence="3 4">MM109</strain>
    </source>
</reference>
<organism evidence="3 4">
    <name type="scientific">Streptomyces lunaelactis</name>
    <dbReference type="NCBI Taxonomy" id="1535768"/>
    <lineage>
        <taxon>Bacteria</taxon>
        <taxon>Bacillati</taxon>
        <taxon>Actinomycetota</taxon>
        <taxon>Actinomycetes</taxon>
        <taxon>Kitasatosporales</taxon>
        <taxon>Streptomycetaceae</taxon>
        <taxon>Streptomyces</taxon>
    </lineage>
</organism>
<dbReference type="Proteomes" id="UP000244201">
    <property type="component" value="Chromosome"/>
</dbReference>
<sequence>MTDSDSFIDALTRAATVHLTPADQGQNPATMWGSGFFVAPGWVLTCAHVLAPHLKGDRARVFHLRGSEVNGGEPVEAQLSCWLLDGEPRAEQRVPVEQDLALVRLIEPDVEHECVWLTDRTEYPGGRGIVQGYRPEQQDGAEAEAAKRAVRWKAAARINGFDDDYGMRFRPEAEFPKGGSGSPVLDAHTGAVVGILKSRRVGRDGGMAIAATALRRFGAAYQLVMAAHDRWHGQSPKVTGHNWIERQHQLPGAGVHTGGDQWSPEDRREALFLLAGVHPPAGIRPVAELAKKARGGVAPPPGQLPPRIWRDGHGLLYEAGQPVAAIAALHYLQLVVEYERSRGADAAPLGDWVARRLQDVPRIVHTVVTQATLPPGLVHPRSPDGQDRVVVRYPRPGDGSAVVIVELEPVCDARPARFYWRIRVDDGRDVNEPLHEEQTGEGIAPELLVQRLRGPLDEVFASVDSPGAPAPLEVALPADHFDTAVHRWQLTEMARLHHPAYVGVRRMVVLRDLARRGEPDAVWLRRWAGMLAAEALTACRTPPQRQVPRPRQFEEMPPSAVPVLCRPAGRGVGRRAIGMALQAGHGIALWHTDGHPDNGCAEFCEDVHQGAAALIAQTAGAMELPDRLRRIRDDISGSRNSRHWAEGVAMLYDDPSRPLPADDNGPVDSP</sequence>
<dbReference type="GO" id="GO:0008233">
    <property type="term" value="F:peptidase activity"/>
    <property type="evidence" value="ECO:0007669"/>
    <property type="project" value="UniProtKB-KW"/>
</dbReference>
<dbReference type="OrthoDB" id="3630272at2"/>
<dbReference type="Gene3D" id="2.40.10.10">
    <property type="entry name" value="Trypsin-like serine proteases"/>
    <property type="match status" value="2"/>
</dbReference>
<evidence type="ECO:0000256" key="1">
    <source>
        <dbReference type="SAM" id="MobiDB-lite"/>
    </source>
</evidence>
<dbReference type="SUPFAM" id="SSF50494">
    <property type="entry name" value="Trypsin-like serine proteases"/>
    <property type="match status" value="1"/>
</dbReference>
<gene>
    <name evidence="3" type="ORF">SLUN_26740</name>
</gene>
<evidence type="ECO:0000259" key="2">
    <source>
        <dbReference type="Pfam" id="PF20028"/>
    </source>
</evidence>
<keyword evidence="4" id="KW-1185">Reference proteome</keyword>
<dbReference type="GeneID" id="55658852"/>
<protein>
    <submittedName>
        <fullName evidence="3">Serine protease</fullName>
    </submittedName>
</protein>
<proteinExistence type="predicted"/>
<dbReference type="RefSeq" id="WP_108152470.1">
    <property type="nucleotide sequence ID" value="NZ_CP026304.1"/>
</dbReference>
<keyword evidence="3" id="KW-0378">Hydrolase</keyword>